<dbReference type="InterPro" id="IPR016040">
    <property type="entry name" value="NAD(P)-bd_dom"/>
</dbReference>
<dbReference type="SUPFAM" id="SSF51735">
    <property type="entry name" value="NAD(P)-binding Rossmann-fold domains"/>
    <property type="match status" value="1"/>
</dbReference>
<organism evidence="2 3">
    <name type="scientific">Candidatus Caccoplasma intestinavium</name>
    <dbReference type="NCBI Taxonomy" id="2840716"/>
    <lineage>
        <taxon>Bacteria</taxon>
        <taxon>Pseudomonadati</taxon>
        <taxon>Bacteroidota</taxon>
        <taxon>Bacteroidia</taxon>
        <taxon>Bacteroidales</taxon>
        <taxon>Bacteroidaceae</taxon>
        <taxon>Bacteroidaceae incertae sedis</taxon>
        <taxon>Candidatus Caccoplasma</taxon>
    </lineage>
</organism>
<dbReference type="InterPro" id="IPR036291">
    <property type="entry name" value="NAD(P)-bd_dom_sf"/>
</dbReference>
<reference evidence="2" key="1">
    <citation type="submission" date="2020-10" db="EMBL/GenBank/DDBJ databases">
        <authorList>
            <person name="Gilroy R."/>
        </authorList>
    </citation>
    <scope>NUCLEOTIDE SEQUENCE</scope>
    <source>
        <strain evidence="2">21143</strain>
    </source>
</reference>
<gene>
    <name evidence="2" type="ORF">IAD06_10400</name>
</gene>
<evidence type="ECO:0000259" key="1">
    <source>
        <dbReference type="Pfam" id="PF13460"/>
    </source>
</evidence>
<dbReference type="PANTHER" id="PTHR47129:SF1">
    <property type="entry name" value="NMRA-LIKE DOMAIN-CONTAINING PROTEIN"/>
    <property type="match status" value="1"/>
</dbReference>
<dbReference type="Gene3D" id="3.90.25.10">
    <property type="entry name" value="UDP-galactose 4-epimerase, domain 1"/>
    <property type="match status" value="1"/>
</dbReference>
<comment type="caution">
    <text evidence="2">The sequence shown here is derived from an EMBL/GenBank/DDBJ whole genome shotgun (WGS) entry which is preliminary data.</text>
</comment>
<name>A0A9D1GG89_9BACT</name>
<accession>A0A9D1GG89</accession>
<feature type="domain" description="NAD(P)-binding" evidence="1">
    <location>
        <begin position="12"/>
        <end position="177"/>
    </location>
</feature>
<dbReference type="Pfam" id="PF13460">
    <property type="entry name" value="NAD_binding_10"/>
    <property type="match status" value="1"/>
</dbReference>
<dbReference type="Gene3D" id="3.40.50.720">
    <property type="entry name" value="NAD(P)-binding Rossmann-like Domain"/>
    <property type="match status" value="1"/>
</dbReference>
<dbReference type="Proteomes" id="UP000886722">
    <property type="component" value="Unassembled WGS sequence"/>
</dbReference>
<dbReference type="InterPro" id="IPR052718">
    <property type="entry name" value="NmrA-type_oxidoreductase"/>
</dbReference>
<dbReference type="PANTHER" id="PTHR47129">
    <property type="entry name" value="QUINONE OXIDOREDUCTASE 2"/>
    <property type="match status" value="1"/>
</dbReference>
<sequence length="311" mass="35339">MILITDIISSPVGHALLQLLLSQKEHEPVRVMVTPYDRLSHEDGFEPVVSSFYDLPSLDRALKGVDTLLISTFNLFTDCRCGYLNLLHEAVAEGVKRIIFISSAGRGDSVSLPMQENRETEMHIQQSGIPYAVFRVNILMENLPFFIGTEQGTGIYYPAGNGRVGFVSVHDVAEAILPFVTGRFGVENRAYTLSHEITYSFDDIAAKLSQYYSGRVKYESVDLAFYRKTLLQMDIPEDTVDRLCSVAKAISLNCYDLSDYTLKRLLGRHAEQEQLRQRIRRWFSQKESGPFLFGSQLTMLSDYLHGMYRHL</sequence>
<proteinExistence type="predicted"/>
<evidence type="ECO:0000313" key="3">
    <source>
        <dbReference type="Proteomes" id="UP000886722"/>
    </source>
</evidence>
<evidence type="ECO:0000313" key="2">
    <source>
        <dbReference type="EMBL" id="HIT40425.1"/>
    </source>
</evidence>
<dbReference type="AlphaFoldDB" id="A0A9D1GG89"/>
<dbReference type="EMBL" id="DVKT01000076">
    <property type="protein sequence ID" value="HIT40425.1"/>
    <property type="molecule type" value="Genomic_DNA"/>
</dbReference>
<reference evidence="2" key="2">
    <citation type="journal article" date="2021" name="PeerJ">
        <title>Extensive microbial diversity within the chicken gut microbiome revealed by metagenomics and culture.</title>
        <authorList>
            <person name="Gilroy R."/>
            <person name="Ravi A."/>
            <person name="Getino M."/>
            <person name="Pursley I."/>
            <person name="Horton D.L."/>
            <person name="Alikhan N.F."/>
            <person name="Baker D."/>
            <person name="Gharbi K."/>
            <person name="Hall N."/>
            <person name="Watson M."/>
            <person name="Adriaenssens E.M."/>
            <person name="Foster-Nyarko E."/>
            <person name="Jarju S."/>
            <person name="Secka A."/>
            <person name="Antonio M."/>
            <person name="Oren A."/>
            <person name="Chaudhuri R.R."/>
            <person name="La Ragione R."/>
            <person name="Hildebrand F."/>
            <person name="Pallen M.J."/>
        </authorList>
    </citation>
    <scope>NUCLEOTIDE SEQUENCE</scope>
    <source>
        <strain evidence="2">21143</strain>
    </source>
</reference>
<protein>
    <submittedName>
        <fullName evidence="2">NAD(P)H-binding protein</fullName>
    </submittedName>
</protein>